<organism evidence="1 2">
    <name type="scientific">Taklimakanibacter albus</name>
    <dbReference type="NCBI Taxonomy" id="2800327"/>
    <lineage>
        <taxon>Bacteria</taxon>
        <taxon>Pseudomonadati</taxon>
        <taxon>Pseudomonadota</taxon>
        <taxon>Alphaproteobacteria</taxon>
        <taxon>Hyphomicrobiales</taxon>
        <taxon>Aestuariivirgaceae</taxon>
        <taxon>Taklimakanibacter</taxon>
    </lineage>
</organism>
<proteinExistence type="predicted"/>
<dbReference type="Proteomes" id="UP000616151">
    <property type="component" value="Unassembled WGS sequence"/>
</dbReference>
<sequence length="230" mass="25118">MLPLVMIPALCCDEGLYDDVKDSFAELVTTQITVPYEDSLAACVDKVLGAVDGDFIVMGTSFGGHVARETAFVAPERVKGLWIIGAGAGAVANPQLGFERSAKLRDGRADEVYRQFFQTITHLPGERGQEAADRFLAMARRADPQKVARQSDALAVRPDRWADLPKITCPSLLMWGVHDQFSPAADGLRMAGLIPHARYVEIAECGHLPSFETPEEVVEAGRHWLADLDI</sequence>
<evidence type="ECO:0000313" key="1">
    <source>
        <dbReference type="EMBL" id="MBK1868316.1"/>
    </source>
</evidence>
<keyword evidence="2" id="KW-1185">Reference proteome</keyword>
<name>A0ACC5R6M6_9HYPH</name>
<gene>
    <name evidence="1" type="ORF">JHL16_18330</name>
</gene>
<protein>
    <submittedName>
        <fullName evidence="1">Alpha/beta hydrolase</fullName>
    </submittedName>
</protein>
<evidence type="ECO:0000313" key="2">
    <source>
        <dbReference type="Proteomes" id="UP000616151"/>
    </source>
</evidence>
<comment type="caution">
    <text evidence="1">The sequence shown here is derived from an EMBL/GenBank/DDBJ whole genome shotgun (WGS) entry which is preliminary data.</text>
</comment>
<keyword evidence="1" id="KW-0378">Hydrolase</keyword>
<dbReference type="EMBL" id="JAENHL010000007">
    <property type="protein sequence ID" value="MBK1868316.1"/>
    <property type="molecule type" value="Genomic_DNA"/>
</dbReference>
<reference evidence="1" key="1">
    <citation type="submission" date="2021-01" db="EMBL/GenBank/DDBJ databases">
        <authorList>
            <person name="Sun Q."/>
        </authorList>
    </citation>
    <scope>NUCLEOTIDE SEQUENCE</scope>
    <source>
        <strain evidence="1">YIM B02566</strain>
    </source>
</reference>
<accession>A0ACC5R6M6</accession>